<dbReference type="Proteomes" id="UP000199139">
    <property type="component" value="Unassembled WGS sequence"/>
</dbReference>
<reference evidence="9 12" key="2">
    <citation type="submission" date="2019-07" db="EMBL/GenBank/DDBJ databases">
        <title>Whole genome shotgun sequence of Halolactibacillus miurensis NBRC 100873.</title>
        <authorList>
            <person name="Hosoyama A."/>
            <person name="Uohara A."/>
            <person name="Ohji S."/>
            <person name="Ichikawa N."/>
        </authorList>
    </citation>
    <scope>NUCLEOTIDE SEQUENCE [LARGE SCALE GENOMIC DNA]</scope>
    <source>
        <strain evidence="9 12">NBRC 100873</strain>
    </source>
</reference>
<name>A0A1I6QAP0_9BACI</name>
<keyword evidence="4 7" id="KW-0731">Sigma factor</keyword>
<dbReference type="InterPro" id="IPR014200">
    <property type="entry name" value="RNA_pol_sigma-E"/>
</dbReference>
<dbReference type="CDD" id="cd06171">
    <property type="entry name" value="Sigma70_r4"/>
    <property type="match status" value="1"/>
</dbReference>
<dbReference type="NCBIfam" id="TIGR02835">
    <property type="entry name" value="spore_sigmaE"/>
    <property type="match status" value="1"/>
</dbReference>
<organism evidence="10 11">
    <name type="scientific">Halolactibacillus miurensis</name>
    <dbReference type="NCBI Taxonomy" id="306541"/>
    <lineage>
        <taxon>Bacteria</taxon>
        <taxon>Bacillati</taxon>
        <taxon>Bacillota</taxon>
        <taxon>Bacilli</taxon>
        <taxon>Bacillales</taxon>
        <taxon>Bacillaceae</taxon>
        <taxon>Halolactibacillus</taxon>
    </lineage>
</organism>
<dbReference type="Gene3D" id="1.20.120.1810">
    <property type="match status" value="1"/>
</dbReference>
<dbReference type="PANTHER" id="PTHR30376:SF3">
    <property type="entry name" value="RNA POLYMERASE SIGMA FACTOR RPOH"/>
    <property type="match status" value="1"/>
</dbReference>
<comment type="similarity">
    <text evidence="1 7">Belongs to the sigma-70 factor family.</text>
</comment>
<feature type="domain" description="HTH cro/C1-type" evidence="8">
    <location>
        <begin position="201"/>
        <end position="222"/>
    </location>
</feature>
<dbReference type="SUPFAM" id="SSF88946">
    <property type="entry name" value="Sigma2 domain of RNA polymerase sigma factors"/>
    <property type="match status" value="1"/>
</dbReference>
<evidence type="ECO:0000259" key="8">
    <source>
        <dbReference type="PROSITE" id="PS50943"/>
    </source>
</evidence>
<dbReference type="PIRSF" id="PIRSF000770">
    <property type="entry name" value="RNA_pol_sigma-SigE/K"/>
    <property type="match status" value="1"/>
</dbReference>
<comment type="function">
    <text evidence="7">Sigma factors are initiation factors that promote the attachment of RNA polymerase to specific initiation sites and are then released.</text>
</comment>
<evidence type="ECO:0000256" key="3">
    <source>
        <dbReference type="ARBA" id="ARBA00023015"/>
    </source>
</evidence>
<dbReference type="NCBIfam" id="NF006158">
    <property type="entry name" value="PRK08301.1"/>
    <property type="match status" value="1"/>
</dbReference>
<dbReference type="InterPro" id="IPR036388">
    <property type="entry name" value="WH-like_DNA-bd_sf"/>
</dbReference>
<accession>A0A1I6QAP0</accession>
<reference evidence="10 11" key="1">
    <citation type="submission" date="2016-10" db="EMBL/GenBank/DDBJ databases">
        <authorList>
            <person name="de Groot N.N."/>
        </authorList>
    </citation>
    <scope>NUCLEOTIDE SEQUENCE [LARGE SCALE GENOMIC DNA]</scope>
    <source>
        <strain evidence="10 11">DSM 17074</strain>
    </source>
</reference>
<evidence type="ECO:0000256" key="6">
    <source>
        <dbReference type="ARBA" id="ARBA00023163"/>
    </source>
</evidence>
<evidence type="ECO:0000256" key="2">
    <source>
        <dbReference type="ARBA" id="ARBA00022969"/>
    </source>
</evidence>
<dbReference type="GO" id="GO:0006352">
    <property type="term" value="P:DNA-templated transcription initiation"/>
    <property type="evidence" value="ECO:0007669"/>
    <property type="project" value="InterPro"/>
</dbReference>
<dbReference type="InterPro" id="IPR050813">
    <property type="entry name" value="Sigma-70_Factor"/>
</dbReference>
<dbReference type="Proteomes" id="UP000321773">
    <property type="component" value="Unassembled WGS sequence"/>
</dbReference>
<evidence type="ECO:0000313" key="10">
    <source>
        <dbReference type="EMBL" id="SFS49563.1"/>
    </source>
</evidence>
<dbReference type="EMBL" id="BJWJ01000003">
    <property type="protein sequence ID" value="GEM03509.1"/>
    <property type="molecule type" value="Genomic_DNA"/>
</dbReference>
<dbReference type="InterPro" id="IPR007627">
    <property type="entry name" value="RNA_pol_sigma70_r2"/>
</dbReference>
<keyword evidence="12" id="KW-1185">Reference proteome</keyword>
<dbReference type="STRING" id="306541.SAMN05421668_1049"/>
<dbReference type="NCBIfam" id="TIGR02937">
    <property type="entry name" value="sigma70-ECF"/>
    <property type="match status" value="1"/>
</dbReference>
<evidence type="ECO:0000313" key="11">
    <source>
        <dbReference type="Proteomes" id="UP000199139"/>
    </source>
</evidence>
<evidence type="ECO:0000313" key="9">
    <source>
        <dbReference type="EMBL" id="GEM03509.1"/>
    </source>
</evidence>
<keyword evidence="3 7" id="KW-0805">Transcription regulation</keyword>
<dbReference type="GO" id="GO:0030435">
    <property type="term" value="P:sporulation resulting in formation of a cellular spore"/>
    <property type="evidence" value="ECO:0007669"/>
    <property type="project" value="UniProtKB-KW"/>
</dbReference>
<evidence type="ECO:0000256" key="4">
    <source>
        <dbReference type="ARBA" id="ARBA00023082"/>
    </source>
</evidence>
<dbReference type="GO" id="GO:0016987">
    <property type="term" value="F:sigma factor activity"/>
    <property type="evidence" value="ECO:0007669"/>
    <property type="project" value="UniProtKB-KW"/>
</dbReference>
<evidence type="ECO:0000256" key="5">
    <source>
        <dbReference type="ARBA" id="ARBA00023125"/>
    </source>
</evidence>
<dbReference type="AlphaFoldDB" id="A0A1I6QAP0"/>
<dbReference type="Gene3D" id="1.10.10.10">
    <property type="entry name" value="Winged helix-like DNA-binding domain superfamily/Winged helix DNA-binding domain"/>
    <property type="match status" value="1"/>
</dbReference>
<protein>
    <recommendedName>
        <fullName evidence="7">RNA polymerase sigma factor</fullName>
    </recommendedName>
</protein>
<evidence type="ECO:0000256" key="1">
    <source>
        <dbReference type="ARBA" id="ARBA00007788"/>
    </source>
</evidence>
<dbReference type="Pfam" id="PF04542">
    <property type="entry name" value="Sigma70_r2"/>
    <property type="match status" value="1"/>
</dbReference>
<gene>
    <name evidence="9" type="primary">sigE</name>
    <name evidence="9" type="ORF">HMI01_04970</name>
    <name evidence="10" type="ORF">SAMN05421668_1049</name>
</gene>
<dbReference type="PANTHER" id="PTHR30376">
    <property type="entry name" value="SIGMA FACTOR RPOH HEAT SHOCK RELATED"/>
    <property type="match status" value="1"/>
</dbReference>
<dbReference type="SUPFAM" id="SSF88659">
    <property type="entry name" value="Sigma3 and sigma4 domains of RNA polymerase sigma factors"/>
    <property type="match status" value="1"/>
</dbReference>
<keyword evidence="5 7" id="KW-0238">DNA-binding</keyword>
<dbReference type="InterPro" id="IPR014284">
    <property type="entry name" value="RNA_pol_sigma-70_dom"/>
</dbReference>
<dbReference type="InterPro" id="IPR013325">
    <property type="entry name" value="RNA_pol_sigma_r2"/>
</dbReference>
<dbReference type="InterPro" id="IPR000943">
    <property type="entry name" value="RNA_pol_sigma70"/>
</dbReference>
<evidence type="ECO:0000256" key="7">
    <source>
        <dbReference type="RuleBase" id="RU362124"/>
    </source>
</evidence>
<dbReference type="Pfam" id="PF04545">
    <property type="entry name" value="Sigma70_r4"/>
    <property type="match status" value="1"/>
</dbReference>
<dbReference type="InterPro" id="IPR001387">
    <property type="entry name" value="Cro/C1-type_HTH"/>
</dbReference>
<dbReference type="InterPro" id="IPR007630">
    <property type="entry name" value="RNA_pol_sigma70_r4"/>
</dbReference>
<proteinExistence type="inferred from homology"/>
<dbReference type="PRINTS" id="PR00046">
    <property type="entry name" value="SIGMA70FCT"/>
</dbReference>
<dbReference type="NCBIfam" id="NF004471">
    <property type="entry name" value="PRK05803.1"/>
    <property type="match status" value="1"/>
</dbReference>
<dbReference type="EMBL" id="FPAI01000004">
    <property type="protein sequence ID" value="SFS49563.1"/>
    <property type="molecule type" value="Genomic_DNA"/>
</dbReference>
<keyword evidence="6 7" id="KW-0804">Transcription</keyword>
<dbReference type="PROSITE" id="PS00715">
    <property type="entry name" value="SIGMA70_1"/>
    <property type="match status" value="1"/>
</dbReference>
<evidence type="ECO:0000313" key="12">
    <source>
        <dbReference type="Proteomes" id="UP000321773"/>
    </source>
</evidence>
<dbReference type="InterPro" id="IPR013324">
    <property type="entry name" value="RNA_pol_sigma_r3/r4-like"/>
</dbReference>
<dbReference type="PROSITE" id="PS50943">
    <property type="entry name" value="HTH_CROC1"/>
    <property type="match status" value="1"/>
</dbReference>
<dbReference type="PROSITE" id="PS00716">
    <property type="entry name" value="SIGMA70_2"/>
    <property type="match status" value="1"/>
</dbReference>
<keyword evidence="2" id="KW-0749">Sporulation</keyword>
<sequence>MCRIMFKRCREWLIKRMMKKQAVYYIGGKEALPQPLNREEEYQLLERLDQGDQAAKASLIERNLRLVVYLARKFENTGVHIEDLISIGTIGLIKGVNTFKLEKKIKLATYASRCIENEILMFLRKTSKRKTEVSFDEPLNVDWDGNALLLSDVLGTEPDVIEKDIEQHVDHALLKEALKKLSTRDQYIMTLRFGLNKKDELTQKEVADLLGISQSYISRLEKKILKQLQYSFQESM</sequence>
<dbReference type="GO" id="GO:0003677">
    <property type="term" value="F:DNA binding"/>
    <property type="evidence" value="ECO:0007669"/>
    <property type="project" value="UniProtKB-KW"/>
</dbReference>